<dbReference type="SUPFAM" id="SSF53187">
    <property type="entry name" value="Zn-dependent exopeptidases"/>
    <property type="match status" value="1"/>
</dbReference>
<reference evidence="9 10" key="1">
    <citation type="submission" date="2018-11" db="EMBL/GenBank/DDBJ databases">
        <authorList>
            <person name="Criscuolo A."/>
        </authorList>
    </citation>
    <scope>NUCLEOTIDE SEQUENCE [LARGE SCALE GENOMIC DNA]</scope>
    <source>
        <strain evidence="9">ATB-66</strain>
    </source>
</reference>
<dbReference type="RefSeq" id="WP_124069944.1">
    <property type="nucleotide sequence ID" value="NZ_CBCRXF010000001.1"/>
</dbReference>
<keyword evidence="5 9" id="KW-0378">Hydrolase</keyword>
<dbReference type="Gene3D" id="3.40.630.10">
    <property type="entry name" value="Zn peptidases"/>
    <property type="match status" value="1"/>
</dbReference>
<comment type="cofactor">
    <cofactor evidence="8">
        <name>a divalent metal cation</name>
        <dbReference type="ChEBI" id="CHEBI:60240"/>
    </cofactor>
    <text evidence="8">Binds 2 divalent metal cations per subunit.</text>
</comment>
<keyword evidence="10" id="KW-1185">Reference proteome</keyword>
<dbReference type="InterPro" id="IPR008007">
    <property type="entry name" value="Peptidase_M42"/>
</dbReference>
<feature type="active site" description="Proton acceptor" evidence="7">
    <location>
        <position position="222"/>
    </location>
</feature>
<dbReference type="AlphaFoldDB" id="A0A3P5XFS4"/>
<dbReference type="OrthoDB" id="361940at2"/>
<dbReference type="GO" id="GO:0006508">
    <property type="term" value="P:proteolysis"/>
    <property type="evidence" value="ECO:0007669"/>
    <property type="project" value="UniProtKB-KW"/>
</dbReference>
<keyword evidence="2 9" id="KW-0031">Aminopeptidase</keyword>
<dbReference type="PANTHER" id="PTHR32481">
    <property type="entry name" value="AMINOPEPTIDASE"/>
    <property type="match status" value="1"/>
</dbReference>
<dbReference type="Gene3D" id="2.40.30.40">
    <property type="entry name" value="Peptidase M42, domain 2"/>
    <property type="match status" value="1"/>
</dbReference>
<gene>
    <name evidence="9" type="primary">ysdC_2</name>
    <name evidence="9" type="ORF">FILTAD_01561</name>
</gene>
<feature type="binding site" evidence="8">
    <location>
        <position position="243"/>
    </location>
    <ligand>
        <name>Zn(2+)</name>
        <dbReference type="ChEBI" id="CHEBI:29105"/>
        <label>1</label>
    </ligand>
</feature>
<evidence type="ECO:0000256" key="5">
    <source>
        <dbReference type="ARBA" id="ARBA00022801"/>
    </source>
</evidence>
<keyword evidence="3" id="KW-0645">Protease</keyword>
<evidence type="ECO:0000256" key="7">
    <source>
        <dbReference type="PIRSR" id="PIRSR001123-1"/>
    </source>
</evidence>
<name>A0A3P5XFS4_9BACL</name>
<organism evidence="9 10">
    <name type="scientific">Filibacter tadaridae</name>
    <dbReference type="NCBI Taxonomy" id="2483811"/>
    <lineage>
        <taxon>Bacteria</taxon>
        <taxon>Bacillati</taxon>
        <taxon>Bacillota</taxon>
        <taxon>Bacilli</taxon>
        <taxon>Bacillales</taxon>
        <taxon>Caryophanaceae</taxon>
        <taxon>Filibacter</taxon>
    </lineage>
</organism>
<dbReference type="InterPro" id="IPR023367">
    <property type="entry name" value="Peptidase_M42_dom2"/>
</dbReference>
<feature type="binding site" evidence="8">
    <location>
        <position position="223"/>
    </location>
    <ligand>
        <name>Zn(2+)</name>
        <dbReference type="ChEBI" id="CHEBI:29105"/>
        <label>2</label>
    </ligand>
</feature>
<dbReference type="GO" id="GO:0046872">
    <property type="term" value="F:metal ion binding"/>
    <property type="evidence" value="ECO:0007669"/>
    <property type="project" value="UniProtKB-UniRule"/>
</dbReference>
<dbReference type="EC" id="3.4.11.-" evidence="9"/>
<dbReference type="CDD" id="cd05657">
    <property type="entry name" value="M42_glucanase_like"/>
    <property type="match status" value="1"/>
</dbReference>
<evidence type="ECO:0000256" key="1">
    <source>
        <dbReference type="ARBA" id="ARBA00006272"/>
    </source>
</evidence>
<evidence type="ECO:0000256" key="6">
    <source>
        <dbReference type="PIRNR" id="PIRNR001123"/>
    </source>
</evidence>
<sequence>MTTVFHEKRTIDLLKRLVETPSPSGYTDKVMKLITKELGEMAVTHKTTNKGAVIATIEGSDTGRHRLLTAHTDTLGAMVKEIKSDGRLKLAMIGGFNWNAVEGEYCLIHTASGKDIRGTILMHQTSVHVYKNAGTKERSAENIEVRIDEKVKDMKGTRGLGIEVGDFVSFDPRFEMTDSGFVKSRHLDDKASTALVLELIRTLQEEKVQLPHTTHFYISNNEEIGYGGNSNIPEETVEYIAVDMGAMGDGQATDEYTASICVKDASGPYHYALTQHLAGLCKTEDIPFKLDIYPYYGSDASAAIRAGFDVKHALFGPGIESSHSLERTHVDSLKSTAQLLHAYVTSAMME</sequence>
<evidence type="ECO:0000313" key="10">
    <source>
        <dbReference type="Proteomes" id="UP000270468"/>
    </source>
</evidence>
<dbReference type="InterPro" id="IPR051464">
    <property type="entry name" value="Peptidase_M42_aminopept"/>
</dbReference>
<dbReference type="GO" id="GO:0004177">
    <property type="term" value="F:aminopeptidase activity"/>
    <property type="evidence" value="ECO:0007669"/>
    <property type="project" value="UniProtKB-UniRule"/>
</dbReference>
<proteinExistence type="inferred from homology"/>
<protein>
    <submittedName>
        <fullName evidence="9">Aminopeptidase YsdC</fullName>
        <ecNumber evidence="9">3.4.11.-</ecNumber>
    </submittedName>
</protein>
<dbReference type="SUPFAM" id="SSF101821">
    <property type="entry name" value="Aminopeptidase/glucanase lid domain"/>
    <property type="match status" value="1"/>
</dbReference>
<keyword evidence="4 8" id="KW-0479">Metal-binding</keyword>
<accession>A0A3P5XFS4</accession>
<comment type="similarity">
    <text evidence="1 6">Belongs to the peptidase M42 family.</text>
</comment>
<evidence type="ECO:0000256" key="2">
    <source>
        <dbReference type="ARBA" id="ARBA00022438"/>
    </source>
</evidence>
<dbReference type="Proteomes" id="UP000270468">
    <property type="component" value="Unassembled WGS sequence"/>
</dbReference>
<evidence type="ECO:0000256" key="3">
    <source>
        <dbReference type="ARBA" id="ARBA00022670"/>
    </source>
</evidence>
<dbReference type="PANTHER" id="PTHR32481:SF7">
    <property type="entry name" value="AMINOPEPTIDASE YHFE-RELATED"/>
    <property type="match status" value="1"/>
</dbReference>
<dbReference type="PIRSF" id="PIRSF001123">
    <property type="entry name" value="PepA_GA"/>
    <property type="match status" value="1"/>
</dbReference>
<feature type="binding site" evidence="8">
    <location>
        <position position="188"/>
    </location>
    <ligand>
        <name>Zn(2+)</name>
        <dbReference type="ChEBI" id="CHEBI:29105"/>
        <label>1</label>
    </ligand>
</feature>
<feature type="binding site" evidence="8">
    <location>
        <position position="188"/>
    </location>
    <ligand>
        <name>Zn(2+)</name>
        <dbReference type="ChEBI" id="CHEBI:29105"/>
        <label>2</label>
    </ligand>
</feature>
<evidence type="ECO:0000313" key="9">
    <source>
        <dbReference type="EMBL" id="VDC27436.1"/>
    </source>
</evidence>
<evidence type="ECO:0000256" key="4">
    <source>
        <dbReference type="ARBA" id="ARBA00022723"/>
    </source>
</evidence>
<dbReference type="EMBL" id="UXAV01000039">
    <property type="protein sequence ID" value="VDC27436.1"/>
    <property type="molecule type" value="Genomic_DNA"/>
</dbReference>
<feature type="binding site" evidence="8">
    <location>
        <position position="323"/>
    </location>
    <ligand>
        <name>Zn(2+)</name>
        <dbReference type="ChEBI" id="CHEBI:29105"/>
        <label>2</label>
    </ligand>
</feature>
<evidence type="ECO:0000256" key="8">
    <source>
        <dbReference type="PIRSR" id="PIRSR001123-2"/>
    </source>
</evidence>
<dbReference type="Pfam" id="PF05343">
    <property type="entry name" value="Peptidase_M42"/>
    <property type="match status" value="1"/>
</dbReference>
<feature type="binding site" evidence="8">
    <location>
        <position position="71"/>
    </location>
    <ligand>
        <name>Zn(2+)</name>
        <dbReference type="ChEBI" id="CHEBI:29105"/>
        <label>1</label>
    </ligand>
</feature>